<feature type="binding site" evidence="8">
    <location>
        <begin position="11"/>
        <end position="18"/>
    </location>
    <ligand>
        <name>GTP</name>
        <dbReference type="ChEBI" id="CHEBI:37565"/>
        <label>1</label>
    </ligand>
</feature>
<feature type="domain" description="G" evidence="11">
    <location>
        <begin position="6"/>
        <end position="122"/>
    </location>
</feature>
<sequence>MISNRTVALVGRPNVGKSRLFNRLLGKRVAIVHDMPGVTRDLAMAVVDEDFLIMDTGGIGIKPEMTPAAIHEATEEQVELAIQAANLVLFVVEGPEGVTPVDLDVADMLRRSGKEVLTVVNKIDRQSGALNLAEFHRMGFRDVLAVSAEHGQGSRELFDAITEFLGPKPEAPEVDEDRRINICLCGRPNVGKSSLGNALIRAPRLIVSDIAGTTRDAIEHELDYTAKTGEEWKFRLIDTAGMKPNRKLGSSLDYFSNLRSSGAIERADVAFLILDALSGVAKHDKKIAGEIADAGVGLVVVVNKWDLALDSFRQSKVDGFTSEKEFRKAFIDAIREELFFLPNSPIIFTSALTGFQVDEILKSAVMVDTTLGMELPTAQVNKVLGDMLERQKPKIVGGRRFKVYYGLQVAQRPFKIRLFCNREEKLEDSYLRYLENGFHKNFRLDGCPVKFDLRGKSAENPYYTPNTSQNKGNNALNKHGKGTPRRPMRRSRKK</sequence>
<dbReference type="InterPro" id="IPR027417">
    <property type="entry name" value="P-loop_NTPase"/>
</dbReference>
<dbReference type="Gene3D" id="3.30.300.20">
    <property type="match status" value="1"/>
</dbReference>
<keyword evidence="14" id="KW-1185">Reference proteome</keyword>
<evidence type="ECO:0000256" key="1">
    <source>
        <dbReference type="ARBA" id="ARBA00008279"/>
    </source>
</evidence>
<dbReference type="GO" id="GO:0005525">
    <property type="term" value="F:GTP binding"/>
    <property type="evidence" value="ECO:0007669"/>
    <property type="project" value="UniProtKB-UniRule"/>
</dbReference>
<feature type="binding site" evidence="8">
    <location>
        <begin position="55"/>
        <end position="59"/>
    </location>
    <ligand>
        <name>GTP</name>
        <dbReference type="ChEBI" id="CHEBI:37565"/>
        <label>1</label>
    </ligand>
</feature>
<dbReference type="HAMAP" id="MF_00195">
    <property type="entry name" value="GTPase_Der"/>
    <property type="match status" value="1"/>
</dbReference>
<dbReference type="PANTHER" id="PTHR43834">
    <property type="entry name" value="GTPASE DER"/>
    <property type="match status" value="1"/>
</dbReference>
<evidence type="ECO:0000259" key="12">
    <source>
        <dbReference type="Pfam" id="PF14714"/>
    </source>
</evidence>
<keyword evidence="6 8" id="KW-0342">GTP-binding</keyword>
<feature type="domain" description="G" evidence="11">
    <location>
        <begin position="182"/>
        <end position="304"/>
    </location>
</feature>
<dbReference type="RefSeq" id="WP_189511018.1">
    <property type="nucleotide sequence ID" value="NZ_BMXG01000001.1"/>
</dbReference>
<evidence type="ECO:0000259" key="11">
    <source>
        <dbReference type="Pfam" id="PF01926"/>
    </source>
</evidence>
<protein>
    <recommendedName>
        <fullName evidence="2 8">GTPase Der</fullName>
    </recommendedName>
    <alternativeName>
        <fullName evidence="7 8">GTP-binding protein EngA</fullName>
    </alternativeName>
</protein>
<comment type="similarity">
    <text evidence="1 8 9">Belongs to the TRAFAC class TrmE-Era-EngA-EngB-Septin-like GTPase superfamily. EngA (Der) GTPase family.</text>
</comment>
<dbReference type="Gene3D" id="3.40.50.300">
    <property type="entry name" value="P-loop containing nucleotide triphosphate hydrolases"/>
    <property type="match status" value="2"/>
</dbReference>
<feature type="binding site" evidence="8">
    <location>
        <begin position="186"/>
        <end position="193"/>
    </location>
    <ligand>
        <name>GTP</name>
        <dbReference type="ChEBI" id="CHEBI:37565"/>
        <label>2</label>
    </ligand>
</feature>
<dbReference type="NCBIfam" id="TIGR03594">
    <property type="entry name" value="GTPase_EngA"/>
    <property type="match status" value="1"/>
</dbReference>
<keyword evidence="3 8" id="KW-0690">Ribosome biogenesis</keyword>
<proteinExistence type="inferred from homology"/>
<dbReference type="PIRSF" id="PIRSF006485">
    <property type="entry name" value="GTP-binding_EngA"/>
    <property type="match status" value="1"/>
</dbReference>
<feature type="compositionally biased region" description="Polar residues" evidence="10">
    <location>
        <begin position="463"/>
        <end position="476"/>
    </location>
</feature>
<feature type="region of interest" description="Disordered" evidence="10">
    <location>
        <begin position="460"/>
        <end position="494"/>
    </location>
</feature>
<comment type="function">
    <text evidence="8 9">GTPase that plays an essential role in the late steps of ribosome biogenesis.</text>
</comment>
<dbReference type="GO" id="GO:0043022">
    <property type="term" value="F:ribosome binding"/>
    <property type="evidence" value="ECO:0007669"/>
    <property type="project" value="TreeGrafter"/>
</dbReference>
<dbReference type="InterPro" id="IPR005225">
    <property type="entry name" value="Small_GTP-bd"/>
</dbReference>
<evidence type="ECO:0000313" key="13">
    <source>
        <dbReference type="EMBL" id="GHB91046.1"/>
    </source>
</evidence>
<dbReference type="CDD" id="cd01894">
    <property type="entry name" value="EngA1"/>
    <property type="match status" value="1"/>
</dbReference>
<evidence type="ECO:0000256" key="2">
    <source>
        <dbReference type="ARBA" id="ARBA00020953"/>
    </source>
</evidence>
<dbReference type="InterPro" id="IPR006073">
    <property type="entry name" value="GTP-bd"/>
</dbReference>
<dbReference type="GO" id="GO:0042254">
    <property type="term" value="P:ribosome biogenesis"/>
    <property type="evidence" value="ECO:0007669"/>
    <property type="project" value="UniProtKB-KW"/>
</dbReference>
<keyword evidence="5 8" id="KW-0547">Nucleotide-binding</keyword>
<feature type="binding site" evidence="8">
    <location>
        <begin position="121"/>
        <end position="124"/>
    </location>
    <ligand>
        <name>GTP</name>
        <dbReference type="ChEBI" id="CHEBI:37565"/>
        <label>1</label>
    </ligand>
</feature>
<comment type="subunit">
    <text evidence="8">Associates with the 50S ribosomal subunit.</text>
</comment>
<reference evidence="13" key="2">
    <citation type="submission" date="2020-09" db="EMBL/GenBank/DDBJ databases">
        <authorList>
            <person name="Sun Q."/>
            <person name="Kim S."/>
        </authorList>
    </citation>
    <scope>NUCLEOTIDE SEQUENCE</scope>
    <source>
        <strain evidence="13">KCTC 12870</strain>
    </source>
</reference>
<dbReference type="PANTHER" id="PTHR43834:SF6">
    <property type="entry name" value="GTPASE DER"/>
    <property type="match status" value="1"/>
</dbReference>
<evidence type="ECO:0000256" key="7">
    <source>
        <dbReference type="ARBA" id="ARBA00032345"/>
    </source>
</evidence>
<dbReference type="AlphaFoldDB" id="A0A8J3D6W6"/>
<dbReference type="InterPro" id="IPR032859">
    <property type="entry name" value="KH_dom-like"/>
</dbReference>
<evidence type="ECO:0000256" key="6">
    <source>
        <dbReference type="ARBA" id="ARBA00023134"/>
    </source>
</evidence>
<evidence type="ECO:0000256" key="10">
    <source>
        <dbReference type="SAM" id="MobiDB-lite"/>
    </source>
</evidence>
<feature type="binding site" evidence="8">
    <location>
        <begin position="303"/>
        <end position="306"/>
    </location>
    <ligand>
        <name>GTP</name>
        <dbReference type="ChEBI" id="CHEBI:37565"/>
        <label>2</label>
    </ligand>
</feature>
<evidence type="ECO:0000256" key="5">
    <source>
        <dbReference type="ARBA" id="ARBA00022741"/>
    </source>
</evidence>
<name>A0A8J3D6W6_9BACT</name>
<keyword evidence="4 9" id="KW-0677">Repeat</keyword>
<evidence type="ECO:0000256" key="4">
    <source>
        <dbReference type="ARBA" id="ARBA00022737"/>
    </source>
</evidence>
<evidence type="ECO:0000313" key="14">
    <source>
        <dbReference type="Proteomes" id="UP000642829"/>
    </source>
</evidence>
<dbReference type="NCBIfam" id="TIGR00231">
    <property type="entry name" value="small_GTP"/>
    <property type="match status" value="2"/>
</dbReference>
<reference evidence="13" key="1">
    <citation type="journal article" date="2014" name="Int. J. Syst. Evol. Microbiol.">
        <title>Complete genome sequence of Corynebacterium casei LMG S-19264T (=DSM 44701T), isolated from a smear-ripened cheese.</title>
        <authorList>
            <consortium name="US DOE Joint Genome Institute (JGI-PGF)"/>
            <person name="Walter F."/>
            <person name="Albersmeier A."/>
            <person name="Kalinowski J."/>
            <person name="Ruckert C."/>
        </authorList>
    </citation>
    <scope>NUCLEOTIDE SEQUENCE</scope>
    <source>
        <strain evidence="13">KCTC 12870</strain>
    </source>
</reference>
<dbReference type="Pfam" id="PF14714">
    <property type="entry name" value="KH_dom-like"/>
    <property type="match status" value="1"/>
</dbReference>
<feature type="compositionally biased region" description="Basic residues" evidence="10">
    <location>
        <begin position="478"/>
        <end position="494"/>
    </location>
</feature>
<evidence type="ECO:0000256" key="8">
    <source>
        <dbReference type="HAMAP-Rule" id="MF_00195"/>
    </source>
</evidence>
<accession>A0A8J3D6W6</accession>
<gene>
    <name evidence="8 13" type="primary">der</name>
    <name evidence="13" type="ORF">GCM10007047_02440</name>
</gene>
<feature type="domain" description="GTPase Der C-terminal KH-domain-like" evidence="12">
    <location>
        <begin position="375"/>
        <end position="454"/>
    </location>
</feature>
<dbReference type="InterPro" id="IPR015946">
    <property type="entry name" value="KH_dom-like_a/b"/>
</dbReference>
<comment type="caution">
    <text evidence="13">The sequence shown here is derived from an EMBL/GenBank/DDBJ whole genome shotgun (WGS) entry which is preliminary data.</text>
</comment>
<feature type="binding site" evidence="8">
    <location>
        <begin position="238"/>
        <end position="242"/>
    </location>
    <ligand>
        <name>GTP</name>
        <dbReference type="ChEBI" id="CHEBI:37565"/>
        <label>2</label>
    </ligand>
</feature>
<dbReference type="SUPFAM" id="SSF52540">
    <property type="entry name" value="P-loop containing nucleoside triphosphate hydrolases"/>
    <property type="match status" value="2"/>
</dbReference>
<dbReference type="EMBL" id="BMXG01000001">
    <property type="protein sequence ID" value="GHB91046.1"/>
    <property type="molecule type" value="Genomic_DNA"/>
</dbReference>
<dbReference type="CDD" id="cd01895">
    <property type="entry name" value="EngA2"/>
    <property type="match status" value="1"/>
</dbReference>
<organism evidence="13 14">
    <name type="scientific">Cerasicoccus arenae</name>
    <dbReference type="NCBI Taxonomy" id="424488"/>
    <lineage>
        <taxon>Bacteria</taxon>
        <taxon>Pseudomonadati</taxon>
        <taxon>Verrucomicrobiota</taxon>
        <taxon>Opitutia</taxon>
        <taxon>Puniceicoccales</taxon>
        <taxon>Cerasicoccaceae</taxon>
        <taxon>Cerasicoccus</taxon>
    </lineage>
</organism>
<dbReference type="InterPro" id="IPR016484">
    <property type="entry name" value="GTPase_Der"/>
</dbReference>
<evidence type="ECO:0000256" key="9">
    <source>
        <dbReference type="RuleBase" id="RU004481"/>
    </source>
</evidence>
<dbReference type="Proteomes" id="UP000642829">
    <property type="component" value="Unassembled WGS sequence"/>
</dbReference>
<dbReference type="Pfam" id="PF01926">
    <property type="entry name" value="MMR_HSR1"/>
    <property type="match status" value="2"/>
</dbReference>
<evidence type="ECO:0000256" key="3">
    <source>
        <dbReference type="ARBA" id="ARBA00022517"/>
    </source>
</evidence>